<reference evidence="1 2" key="1">
    <citation type="submission" date="2018-11" db="EMBL/GenBank/DDBJ databases">
        <authorList>
            <consortium name="Pathogen Informatics"/>
        </authorList>
    </citation>
    <scope>NUCLEOTIDE SEQUENCE [LARGE SCALE GENOMIC DNA]</scope>
    <source>
        <strain>Denwood</strain>
        <strain evidence="2">Zambia</strain>
    </source>
</reference>
<evidence type="ECO:0000313" key="2">
    <source>
        <dbReference type="Proteomes" id="UP000269396"/>
    </source>
</evidence>
<proteinExistence type="predicted"/>
<dbReference type="AlphaFoldDB" id="A0A183PIY9"/>
<accession>A0A183PIY9</accession>
<name>A0A183PIY9_9TREM</name>
<evidence type="ECO:0000313" key="1">
    <source>
        <dbReference type="EMBL" id="VDP65553.1"/>
    </source>
</evidence>
<dbReference type="STRING" id="31246.A0A183PIY9"/>
<sequence length="111" mass="12771">MFDFKFTLYISIVYRTQSLMTGLTGVPANERMNKVDWLNSNNTAAPIIQSSGGNHQLYCNVPEHHDLEDCLGQLQYKIEELYDQHETTQVAIIIIIIFVAFKNQLFVSIFI</sequence>
<organism evidence="1 2">
    <name type="scientific">Schistosoma mattheei</name>
    <dbReference type="NCBI Taxonomy" id="31246"/>
    <lineage>
        <taxon>Eukaryota</taxon>
        <taxon>Metazoa</taxon>
        <taxon>Spiralia</taxon>
        <taxon>Lophotrochozoa</taxon>
        <taxon>Platyhelminthes</taxon>
        <taxon>Trematoda</taxon>
        <taxon>Digenea</taxon>
        <taxon>Strigeidida</taxon>
        <taxon>Schistosomatoidea</taxon>
        <taxon>Schistosomatidae</taxon>
        <taxon>Schistosoma</taxon>
    </lineage>
</organism>
<dbReference type="Proteomes" id="UP000269396">
    <property type="component" value="Unassembled WGS sequence"/>
</dbReference>
<protein>
    <submittedName>
        <fullName evidence="1">Uncharacterized protein</fullName>
    </submittedName>
</protein>
<gene>
    <name evidence="1" type="ORF">SMTD_LOCUS14325</name>
</gene>
<dbReference type="EMBL" id="UZAL01034514">
    <property type="protein sequence ID" value="VDP65553.1"/>
    <property type="molecule type" value="Genomic_DNA"/>
</dbReference>
<keyword evidence="2" id="KW-1185">Reference proteome</keyword>